<evidence type="ECO:0000313" key="6">
    <source>
        <dbReference type="Proteomes" id="UP000282323"/>
    </source>
</evidence>
<keyword evidence="1" id="KW-0805">Transcription regulation</keyword>
<gene>
    <name evidence="5" type="ORF">EA473_21930</name>
</gene>
<dbReference type="Pfam" id="PF13412">
    <property type="entry name" value="HTH_24"/>
    <property type="match status" value="1"/>
</dbReference>
<evidence type="ECO:0000256" key="2">
    <source>
        <dbReference type="ARBA" id="ARBA00023125"/>
    </source>
</evidence>
<dbReference type="InterPro" id="IPR019888">
    <property type="entry name" value="Tscrpt_reg_AsnC-like"/>
</dbReference>
<dbReference type="PROSITE" id="PS00519">
    <property type="entry name" value="HTH_ASNC_1"/>
    <property type="match status" value="1"/>
</dbReference>
<dbReference type="Proteomes" id="UP000282323">
    <property type="component" value="Unassembled WGS sequence"/>
</dbReference>
<dbReference type="SUPFAM" id="SSF46785">
    <property type="entry name" value="Winged helix' DNA-binding domain"/>
    <property type="match status" value="1"/>
</dbReference>
<dbReference type="Gene3D" id="1.10.10.10">
    <property type="entry name" value="Winged helix-like DNA-binding domain superfamily/Winged helix DNA-binding domain"/>
    <property type="match status" value="1"/>
</dbReference>
<reference evidence="5 6" key="1">
    <citation type="submission" date="2018-10" db="EMBL/GenBank/DDBJ databases">
        <title>Natrarchaeobius chitinivorans gen. nov., sp. nov., and Natrarchaeobius haloalkaliphilus sp. nov., alkaliphilic, chitin-utilizing haloarchaea from hypersaline alkaline lakes.</title>
        <authorList>
            <person name="Sorokin D.Y."/>
            <person name="Elcheninov A.G."/>
            <person name="Kostrikina N.A."/>
            <person name="Bale N.J."/>
            <person name="Sinninghe Damste J.S."/>
            <person name="Khijniak T.V."/>
            <person name="Kublanov I.V."/>
            <person name="Toshchakov S.V."/>
        </authorList>
    </citation>
    <scope>NUCLEOTIDE SEQUENCE [LARGE SCALE GENOMIC DNA]</scope>
    <source>
        <strain evidence="5 6">AArcht4T</strain>
    </source>
</reference>
<sequence length="159" mass="17742">MARNELDDTDRGILYMLQQNARDTTTSDIGDEVGVSAGTVRNRIDRLEERGILKGYVPDIDYEKAGFELHILFTCTAEMQPSDEFVEDILDRHGVVTVRKLLAGDQNLHVEAVGTSTDDVSEIAHELEECGLEIVRSEVLEEEFIQPFNHFGAEMAGGE</sequence>
<name>A0A3N6MVM8_NATCH</name>
<proteinExistence type="predicted"/>
<evidence type="ECO:0000259" key="4">
    <source>
        <dbReference type="PROSITE" id="PS50956"/>
    </source>
</evidence>
<dbReference type="InterPro" id="IPR019885">
    <property type="entry name" value="Tscrpt_reg_HTH_AsnC-type_CS"/>
</dbReference>
<dbReference type="AlphaFoldDB" id="A0A3N6MVM8"/>
<dbReference type="GO" id="GO:0043200">
    <property type="term" value="P:response to amino acid"/>
    <property type="evidence" value="ECO:0007669"/>
    <property type="project" value="TreeGrafter"/>
</dbReference>
<feature type="domain" description="HTH asnC-type" evidence="4">
    <location>
        <begin position="6"/>
        <end position="68"/>
    </location>
</feature>
<dbReference type="PANTHER" id="PTHR30154">
    <property type="entry name" value="LEUCINE-RESPONSIVE REGULATORY PROTEIN"/>
    <property type="match status" value="1"/>
</dbReference>
<evidence type="ECO:0000256" key="3">
    <source>
        <dbReference type="ARBA" id="ARBA00023163"/>
    </source>
</evidence>
<organism evidence="5 6">
    <name type="scientific">Natrarchaeobius chitinivorans</name>
    <dbReference type="NCBI Taxonomy" id="1679083"/>
    <lineage>
        <taxon>Archaea</taxon>
        <taxon>Methanobacteriati</taxon>
        <taxon>Methanobacteriota</taxon>
        <taxon>Stenosarchaea group</taxon>
        <taxon>Halobacteria</taxon>
        <taxon>Halobacteriales</taxon>
        <taxon>Natrialbaceae</taxon>
        <taxon>Natrarchaeobius</taxon>
    </lineage>
</organism>
<dbReference type="InterPro" id="IPR011991">
    <property type="entry name" value="ArsR-like_HTH"/>
</dbReference>
<dbReference type="InterPro" id="IPR036388">
    <property type="entry name" value="WH-like_DNA-bd_sf"/>
</dbReference>
<dbReference type="PRINTS" id="PR00033">
    <property type="entry name" value="HTHASNC"/>
</dbReference>
<keyword evidence="2" id="KW-0238">DNA-binding</keyword>
<dbReference type="InterPro" id="IPR036390">
    <property type="entry name" value="WH_DNA-bd_sf"/>
</dbReference>
<dbReference type="PANTHER" id="PTHR30154:SF34">
    <property type="entry name" value="TRANSCRIPTIONAL REGULATOR AZLB"/>
    <property type="match status" value="1"/>
</dbReference>
<protein>
    <submittedName>
        <fullName evidence="5">Lrp/AsnC family transcriptional regulator</fullName>
    </submittedName>
</protein>
<dbReference type="GO" id="GO:0005829">
    <property type="term" value="C:cytosol"/>
    <property type="evidence" value="ECO:0007669"/>
    <property type="project" value="TreeGrafter"/>
</dbReference>
<evidence type="ECO:0000313" key="5">
    <source>
        <dbReference type="EMBL" id="RQG89492.1"/>
    </source>
</evidence>
<comment type="caution">
    <text evidence="5">The sequence shown here is derived from an EMBL/GenBank/DDBJ whole genome shotgun (WGS) entry which is preliminary data.</text>
</comment>
<keyword evidence="6" id="KW-1185">Reference proteome</keyword>
<dbReference type="InterPro" id="IPR000485">
    <property type="entry name" value="AsnC-type_HTH_dom"/>
</dbReference>
<dbReference type="GO" id="GO:0043565">
    <property type="term" value="F:sequence-specific DNA binding"/>
    <property type="evidence" value="ECO:0007669"/>
    <property type="project" value="InterPro"/>
</dbReference>
<dbReference type="RefSeq" id="WP_124197664.1">
    <property type="nucleotide sequence ID" value="NZ_REGA01000038.1"/>
</dbReference>
<dbReference type="PROSITE" id="PS50956">
    <property type="entry name" value="HTH_ASNC_2"/>
    <property type="match status" value="1"/>
</dbReference>
<dbReference type="CDD" id="cd00090">
    <property type="entry name" value="HTH_ARSR"/>
    <property type="match status" value="1"/>
</dbReference>
<keyword evidence="3" id="KW-0804">Transcription</keyword>
<dbReference type="EMBL" id="REGA01000038">
    <property type="protein sequence ID" value="RQG89492.1"/>
    <property type="molecule type" value="Genomic_DNA"/>
</dbReference>
<dbReference type="SMART" id="SM00344">
    <property type="entry name" value="HTH_ASNC"/>
    <property type="match status" value="1"/>
</dbReference>
<evidence type="ECO:0000256" key="1">
    <source>
        <dbReference type="ARBA" id="ARBA00023015"/>
    </source>
</evidence>
<accession>A0A3N6MVM8</accession>
<dbReference type="OrthoDB" id="57033at2157"/>